<protein>
    <submittedName>
        <fullName evidence="3">Outer membrane assembly lipoprotein YfiO</fullName>
    </submittedName>
</protein>
<dbReference type="AlphaFoldDB" id="J9GK50"/>
<evidence type="ECO:0000256" key="1">
    <source>
        <dbReference type="ARBA" id="ARBA00022729"/>
    </source>
</evidence>
<proteinExistence type="predicted"/>
<evidence type="ECO:0000313" key="3">
    <source>
        <dbReference type="EMBL" id="EJX07674.1"/>
    </source>
</evidence>
<organism evidence="3">
    <name type="scientific">gut metagenome</name>
    <dbReference type="NCBI Taxonomy" id="749906"/>
    <lineage>
        <taxon>unclassified sequences</taxon>
        <taxon>metagenomes</taxon>
        <taxon>organismal metagenomes</taxon>
    </lineage>
</organism>
<dbReference type="SUPFAM" id="SSF48452">
    <property type="entry name" value="TPR-like"/>
    <property type="match status" value="1"/>
</dbReference>
<feature type="domain" description="Outer membrane lipoprotein BamD-like" evidence="2">
    <location>
        <begin position="37"/>
        <end position="182"/>
    </location>
</feature>
<dbReference type="InterPro" id="IPR011990">
    <property type="entry name" value="TPR-like_helical_dom_sf"/>
</dbReference>
<comment type="caution">
    <text evidence="3">The sequence shown here is derived from an EMBL/GenBank/DDBJ whole genome shotgun (WGS) entry which is preliminary data.</text>
</comment>
<keyword evidence="1" id="KW-0732">Signal</keyword>
<dbReference type="PROSITE" id="PS51257">
    <property type="entry name" value="PROKAR_LIPOPROTEIN"/>
    <property type="match status" value="1"/>
</dbReference>
<accession>J9GK50</accession>
<dbReference type="InterPro" id="IPR039565">
    <property type="entry name" value="BamD-like"/>
</dbReference>
<dbReference type="Pfam" id="PF13525">
    <property type="entry name" value="YfiO"/>
    <property type="match status" value="1"/>
</dbReference>
<name>J9GK50_9ZZZZ</name>
<dbReference type="EMBL" id="AMCI01000819">
    <property type="protein sequence ID" value="EJX07674.1"/>
    <property type="molecule type" value="Genomic_DNA"/>
</dbReference>
<evidence type="ECO:0000259" key="2">
    <source>
        <dbReference type="Pfam" id="PF13525"/>
    </source>
</evidence>
<dbReference type="Gene3D" id="1.25.40.10">
    <property type="entry name" value="Tetratricopeptide repeat domain"/>
    <property type="match status" value="1"/>
</dbReference>
<gene>
    <name evidence="3" type="ORF">EVA_04216</name>
</gene>
<keyword evidence="3" id="KW-0449">Lipoprotein</keyword>
<reference evidence="3" key="1">
    <citation type="journal article" date="2012" name="PLoS ONE">
        <title>Gene sets for utilization of primary and secondary nutrition supplies in the distal gut of endangered iberian lynx.</title>
        <authorList>
            <person name="Alcaide M."/>
            <person name="Messina E."/>
            <person name="Richter M."/>
            <person name="Bargiela R."/>
            <person name="Peplies J."/>
            <person name="Huws S.A."/>
            <person name="Newbold C.J."/>
            <person name="Golyshin P.N."/>
            <person name="Simon M.A."/>
            <person name="Lopez G."/>
            <person name="Yakimov M.M."/>
            <person name="Ferrer M."/>
        </authorList>
    </citation>
    <scope>NUCLEOTIDE SEQUENCE</scope>
</reference>
<sequence>MNMKSVKSIIGSVIALTMVSCSSYMKVEKSHDYVYKYEMAKTYYAEGYYNRSSLLLQEVVLSLKGTDKGEESLYLLAMANYKARAYDAAHTYFKKYYTSYPKGLFAEEAYFYSGCSLYNQVPETKLDQSATYEAVQEFQDFSELFPASRFNEAVQNYLFDLQDKLVEKEYLSAKLYYDLGSYFGNCANGGSNFQACIVTAENAIRDYPYTSRREEFAILILRAKFDLAKQSVESKKEERYHNAIDEYYGFTNEFPESKYMSEAQSLFAKAQKYVKDGKETETNE</sequence>